<gene>
    <name evidence="5" type="ORF">POM88_053129</name>
</gene>
<feature type="repeat" description="PPR" evidence="3">
    <location>
        <begin position="239"/>
        <end position="273"/>
    </location>
</feature>
<evidence type="ECO:0000313" key="5">
    <source>
        <dbReference type="EMBL" id="KAK1352698.1"/>
    </source>
</evidence>
<feature type="domain" description="DYW" evidence="4">
    <location>
        <begin position="858"/>
        <end position="950"/>
    </location>
</feature>
<keyword evidence="2" id="KW-0677">Repeat</keyword>
<feature type="repeat" description="PPR" evidence="3">
    <location>
        <begin position="309"/>
        <end position="339"/>
    </location>
</feature>
<dbReference type="Pfam" id="PF01535">
    <property type="entry name" value="PPR"/>
    <property type="match status" value="5"/>
</dbReference>
<dbReference type="NCBIfam" id="TIGR00756">
    <property type="entry name" value="PPR"/>
    <property type="match status" value="6"/>
</dbReference>
<evidence type="ECO:0000256" key="3">
    <source>
        <dbReference type="PROSITE-ProRule" id="PRU00708"/>
    </source>
</evidence>
<dbReference type="FunFam" id="1.25.40.10:FF:000073">
    <property type="entry name" value="Pentatricopeptide repeat-containing protein chloroplastic"/>
    <property type="match status" value="3"/>
</dbReference>
<dbReference type="FunFam" id="1.25.40.10:FF:000366">
    <property type="entry name" value="Pentatricopeptide (PPR) repeat-containing protein"/>
    <property type="match status" value="1"/>
</dbReference>
<dbReference type="Pfam" id="PF14432">
    <property type="entry name" value="DYW_deaminase"/>
    <property type="match status" value="1"/>
</dbReference>
<keyword evidence="6" id="KW-1185">Reference proteome</keyword>
<dbReference type="FunFam" id="1.25.40.10:FF:000031">
    <property type="entry name" value="Pentatricopeptide repeat-containing protein mitochondrial"/>
    <property type="match status" value="1"/>
</dbReference>
<organism evidence="5 6">
    <name type="scientific">Heracleum sosnowskyi</name>
    <dbReference type="NCBI Taxonomy" id="360622"/>
    <lineage>
        <taxon>Eukaryota</taxon>
        <taxon>Viridiplantae</taxon>
        <taxon>Streptophyta</taxon>
        <taxon>Embryophyta</taxon>
        <taxon>Tracheophyta</taxon>
        <taxon>Spermatophyta</taxon>
        <taxon>Magnoliopsida</taxon>
        <taxon>eudicotyledons</taxon>
        <taxon>Gunneridae</taxon>
        <taxon>Pentapetalae</taxon>
        <taxon>asterids</taxon>
        <taxon>campanulids</taxon>
        <taxon>Apiales</taxon>
        <taxon>Apiaceae</taxon>
        <taxon>Apioideae</taxon>
        <taxon>apioid superclade</taxon>
        <taxon>Tordylieae</taxon>
        <taxon>Tordyliinae</taxon>
        <taxon>Heracleum</taxon>
    </lineage>
</organism>
<dbReference type="Pfam" id="PF13041">
    <property type="entry name" value="PPR_2"/>
    <property type="match status" value="3"/>
</dbReference>
<dbReference type="InterPro" id="IPR046848">
    <property type="entry name" value="E_motif"/>
</dbReference>
<name>A0AAD8LY45_9APIA</name>
<feature type="repeat" description="PPR" evidence="3">
    <location>
        <begin position="137"/>
        <end position="171"/>
    </location>
</feature>
<evidence type="ECO:0000256" key="1">
    <source>
        <dbReference type="ARBA" id="ARBA00006643"/>
    </source>
</evidence>
<dbReference type="PANTHER" id="PTHR47926:SF377">
    <property type="entry name" value="OS04G0469400 PROTEIN"/>
    <property type="match status" value="1"/>
</dbReference>
<dbReference type="GO" id="GO:0003723">
    <property type="term" value="F:RNA binding"/>
    <property type="evidence" value="ECO:0007669"/>
    <property type="project" value="InterPro"/>
</dbReference>
<dbReference type="PROSITE" id="PS51375">
    <property type="entry name" value="PPR"/>
    <property type="match status" value="7"/>
</dbReference>
<dbReference type="Pfam" id="PF20430">
    <property type="entry name" value="Eplus_motif"/>
    <property type="match status" value="1"/>
</dbReference>
<feature type="repeat" description="PPR" evidence="3">
    <location>
        <begin position="541"/>
        <end position="575"/>
    </location>
</feature>
<evidence type="ECO:0000313" key="6">
    <source>
        <dbReference type="Proteomes" id="UP001237642"/>
    </source>
</evidence>
<dbReference type="GO" id="GO:0009451">
    <property type="term" value="P:RNA modification"/>
    <property type="evidence" value="ECO:0007669"/>
    <property type="project" value="InterPro"/>
</dbReference>
<dbReference type="AlphaFoldDB" id="A0AAD8LY45"/>
<feature type="repeat" description="PPR" evidence="3">
    <location>
        <begin position="340"/>
        <end position="374"/>
    </location>
</feature>
<dbReference type="InterPro" id="IPR002885">
    <property type="entry name" value="PPR_rpt"/>
</dbReference>
<dbReference type="SUPFAM" id="SSF48452">
    <property type="entry name" value="TPR-like"/>
    <property type="match status" value="1"/>
</dbReference>
<evidence type="ECO:0000256" key="2">
    <source>
        <dbReference type="ARBA" id="ARBA00022737"/>
    </source>
</evidence>
<dbReference type="Proteomes" id="UP001237642">
    <property type="component" value="Unassembled WGS sequence"/>
</dbReference>
<dbReference type="InterPro" id="IPR046849">
    <property type="entry name" value="E2_motif"/>
</dbReference>
<dbReference type="EMBL" id="JAUIZM010000015">
    <property type="protein sequence ID" value="KAK1352698.1"/>
    <property type="molecule type" value="Genomic_DNA"/>
</dbReference>
<comment type="similarity">
    <text evidence="1">Belongs to the PPR family. PCMP-H subfamily.</text>
</comment>
<dbReference type="InterPro" id="IPR011990">
    <property type="entry name" value="TPR-like_helical_dom_sf"/>
</dbReference>
<dbReference type="Pfam" id="PF20431">
    <property type="entry name" value="E_motif"/>
    <property type="match status" value="1"/>
</dbReference>
<dbReference type="Gene3D" id="1.25.40.10">
    <property type="entry name" value="Tetratricopeptide repeat domain"/>
    <property type="match status" value="6"/>
</dbReference>
<dbReference type="InterPro" id="IPR032867">
    <property type="entry name" value="DYW_dom"/>
</dbReference>
<reference evidence="5" key="1">
    <citation type="submission" date="2023-02" db="EMBL/GenBank/DDBJ databases">
        <title>Genome of toxic invasive species Heracleum sosnowskyi carries increased number of genes despite the absence of recent whole-genome duplications.</title>
        <authorList>
            <person name="Schelkunov M."/>
            <person name="Shtratnikova V."/>
            <person name="Makarenko M."/>
            <person name="Klepikova A."/>
            <person name="Omelchenko D."/>
            <person name="Novikova G."/>
            <person name="Obukhova E."/>
            <person name="Bogdanov V."/>
            <person name="Penin A."/>
            <person name="Logacheva M."/>
        </authorList>
    </citation>
    <scope>NUCLEOTIDE SEQUENCE</scope>
    <source>
        <strain evidence="5">Hsosn_3</strain>
        <tissue evidence="5">Leaf</tissue>
    </source>
</reference>
<dbReference type="PANTHER" id="PTHR47926">
    <property type="entry name" value="PENTATRICOPEPTIDE REPEAT-CONTAINING PROTEIN"/>
    <property type="match status" value="1"/>
</dbReference>
<proteinExistence type="inferred from homology"/>
<feature type="repeat" description="PPR" evidence="3">
    <location>
        <begin position="779"/>
        <end position="813"/>
    </location>
</feature>
<evidence type="ECO:0000259" key="4">
    <source>
        <dbReference type="Pfam" id="PF14432"/>
    </source>
</evidence>
<reference evidence="5" key="2">
    <citation type="submission" date="2023-05" db="EMBL/GenBank/DDBJ databases">
        <authorList>
            <person name="Schelkunov M.I."/>
        </authorList>
    </citation>
    <scope>NUCLEOTIDE SEQUENCE</scope>
    <source>
        <strain evidence="5">Hsosn_3</strain>
        <tissue evidence="5">Leaf</tissue>
    </source>
</reference>
<protein>
    <submittedName>
        <fullName evidence="5">Pentatricopeptide repeat-containing protein</fullName>
    </submittedName>
</protein>
<sequence length="950" mass="107055">MSTSIQMSPLISNAILKETHINIPHKNLNFPKKLVKTQSLRDNCKQGSLKEAFVSLSYILADQNASQDCFDEPYSLVLELCASQKALFQGKQIHTHVLKLNNVYDQVFLWTKLVFFYGKCGVLLDARKVFDEMSERSVFTWNAMIGAYVTNGETFEALELHREMWVSGDSPDAWTFTSVLKACGEVMDICHGRQIHGLVVKHGLFTNVFVVNSLMAMYTNCSDQHAAMLLFDRMAETKDVVSWNSIISGFKANKQSLEALSSFRDMRLAGISPTTYTFVIALQACEESPFVTFGMQIHASVLKSSHCADIYVANALVVMYSRCGKMAEAARVFNDMEVKDNISWNSMLSGLVQNGLYDETLKMFREMQCARYEPDQCSVLSMLATSGRLGNLFTGMELHAYTMKKGIDSDLQVGNTLLDMYAKCCKIDNMNSVFDRILFKDDISWTTLIAGYVQNNFHLKAIQVFREALMKRVNVDSMIIGSILQACSGLNCISLVKELHGYTMRRETSDIVLENSFLDLYGGCGDVDCAFHVFGSMEVKDVVSWTSMISCYVDNQRANEGLSLFLSMIAEGIESDSIALVSALSAAADLSALRKGKEIHGFLIRKGFIKEGFVAGSLVDMYACCGAVQNSWKVFSCVDDKDLVLWTTMIDAYGMHGYGETAIRLFQMMVDEKIRPDHISFLALLYACSHSALVDEGRRYFKRMICEYKLEPWPEHYVCLVDMLGRANQLDEAFQFVESMEVEPTPAAYCALLNACRIHHNKEKSDLAAKKLLELDPWDSGNYVLISNVYASQGRWDDVEEVRAKMKEKGLKKDPACSWIEVGNNVHTFMAGDKSHPEADKIRQKLANITERLEIEGGYVAQTKFVLHNVDEKEKVKMLYSHSERLAIAYGLLKNSNRTPIRITKNLRICDDCHTFSKLVSKIYGCEIIARDANRFHHFVDGVCSCGNFW</sequence>
<comment type="caution">
    <text evidence="5">The sequence shown here is derived from an EMBL/GenBank/DDBJ whole genome shotgun (WGS) entry which is preliminary data.</text>
</comment>
<dbReference type="GO" id="GO:0008270">
    <property type="term" value="F:zinc ion binding"/>
    <property type="evidence" value="ECO:0007669"/>
    <property type="project" value="InterPro"/>
</dbReference>
<dbReference type="InterPro" id="IPR046960">
    <property type="entry name" value="PPR_At4g14850-like_plant"/>
</dbReference>
<accession>A0AAD8LY45</accession>
<dbReference type="FunFam" id="1.25.40.10:FF:000285">
    <property type="entry name" value="Pentatricopeptide repeat-containing protein, chloroplastic"/>
    <property type="match status" value="1"/>
</dbReference>
<feature type="repeat" description="PPR" evidence="3">
    <location>
        <begin position="642"/>
        <end position="676"/>
    </location>
</feature>